<feature type="signal peptide" evidence="1">
    <location>
        <begin position="1"/>
        <end position="15"/>
    </location>
</feature>
<sequence>MSVVMWNALFINAYAMLKLFQQICLTFSIKAQAAGGVIDSVVNEQAVGANSIDKESATEMLENYSKGNQSLNATTSHQLPRQLSKKLEYVELQKPNSPGTVSRVPYIPFTFPTLTTLFPSSADRSSTDGSGFQSPFYLAFKRVNSPHSVLPNVDGKRSQHTECKFKALAE</sequence>
<keyword evidence="3" id="KW-1185">Reference proteome</keyword>
<feature type="chain" id="PRO_5046778403" evidence="1">
    <location>
        <begin position="16"/>
        <end position="170"/>
    </location>
</feature>
<dbReference type="Proteomes" id="UP001234178">
    <property type="component" value="Unassembled WGS sequence"/>
</dbReference>
<proteinExistence type="predicted"/>
<gene>
    <name evidence="2" type="ORF">OUZ56_026174</name>
</gene>
<comment type="caution">
    <text evidence="2">The sequence shown here is derived from an EMBL/GenBank/DDBJ whole genome shotgun (WGS) entry which is preliminary data.</text>
</comment>
<accession>A0ABQ9ZL10</accession>
<evidence type="ECO:0000313" key="3">
    <source>
        <dbReference type="Proteomes" id="UP001234178"/>
    </source>
</evidence>
<keyword evidence="1" id="KW-0732">Signal</keyword>
<organism evidence="2 3">
    <name type="scientific">Daphnia magna</name>
    <dbReference type="NCBI Taxonomy" id="35525"/>
    <lineage>
        <taxon>Eukaryota</taxon>
        <taxon>Metazoa</taxon>
        <taxon>Ecdysozoa</taxon>
        <taxon>Arthropoda</taxon>
        <taxon>Crustacea</taxon>
        <taxon>Branchiopoda</taxon>
        <taxon>Diplostraca</taxon>
        <taxon>Cladocera</taxon>
        <taxon>Anomopoda</taxon>
        <taxon>Daphniidae</taxon>
        <taxon>Daphnia</taxon>
    </lineage>
</organism>
<protein>
    <submittedName>
        <fullName evidence="2">Uncharacterized protein</fullName>
    </submittedName>
</protein>
<evidence type="ECO:0000256" key="1">
    <source>
        <dbReference type="SAM" id="SignalP"/>
    </source>
</evidence>
<name>A0ABQ9ZL10_9CRUS</name>
<reference evidence="2 3" key="1">
    <citation type="journal article" date="2023" name="Nucleic Acids Res.">
        <title>The hologenome of Daphnia magna reveals possible DNA methylation and microbiome-mediated evolution of the host genome.</title>
        <authorList>
            <person name="Chaturvedi A."/>
            <person name="Li X."/>
            <person name="Dhandapani V."/>
            <person name="Marshall H."/>
            <person name="Kissane S."/>
            <person name="Cuenca-Cambronero M."/>
            <person name="Asole G."/>
            <person name="Calvet F."/>
            <person name="Ruiz-Romero M."/>
            <person name="Marangio P."/>
            <person name="Guigo R."/>
            <person name="Rago D."/>
            <person name="Mirbahai L."/>
            <person name="Eastwood N."/>
            <person name="Colbourne J.K."/>
            <person name="Zhou J."/>
            <person name="Mallon E."/>
            <person name="Orsini L."/>
        </authorList>
    </citation>
    <scope>NUCLEOTIDE SEQUENCE [LARGE SCALE GENOMIC DNA]</scope>
    <source>
        <strain evidence="2">LRV0_1</strain>
    </source>
</reference>
<evidence type="ECO:0000313" key="2">
    <source>
        <dbReference type="EMBL" id="KAK4013621.1"/>
    </source>
</evidence>
<dbReference type="EMBL" id="JAOYFB010000004">
    <property type="protein sequence ID" value="KAK4013621.1"/>
    <property type="molecule type" value="Genomic_DNA"/>
</dbReference>